<sequence>MAKLAPIALAAALLTSSAVGGSALFPTAAVAQEQPWMTITYVRNGLPVGNTQVFCESPAITWGDTTNYDYIHYAYHFMCP</sequence>
<dbReference type="EMBL" id="CP080034">
    <property type="protein sequence ID" value="QYC11021.1"/>
    <property type="molecule type" value="Genomic_DNA"/>
</dbReference>
<organism evidence="2 3">
    <name type="scientific">Brevundimonas nasdae</name>
    <dbReference type="NCBI Taxonomy" id="172043"/>
    <lineage>
        <taxon>Bacteria</taxon>
        <taxon>Pseudomonadati</taxon>
        <taxon>Pseudomonadota</taxon>
        <taxon>Alphaproteobacteria</taxon>
        <taxon>Caulobacterales</taxon>
        <taxon>Caulobacteraceae</taxon>
        <taxon>Brevundimonas</taxon>
    </lineage>
</organism>
<proteinExistence type="predicted"/>
<keyword evidence="1" id="KW-0732">Signal</keyword>
<accession>A0ABX8TIE2</accession>
<dbReference type="Proteomes" id="UP000824334">
    <property type="component" value="Chromosome"/>
</dbReference>
<evidence type="ECO:0008006" key="4">
    <source>
        <dbReference type="Google" id="ProtNLM"/>
    </source>
</evidence>
<feature type="chain" id="PRO_5045305165" description="DUF732 domain-containing protein" evidence="1">
    <location>
        <begin position="32"/>
        <end position="80"/>
    </location>
</feature>
<keyword evidence="3" id="KW-1185">Reference proteome</keyword>
<gene>
    <name evidence="2" type="ORF">KWG56_03145</name>
</gene>
<dbReference type="RefSeq" id="WP_219353678.1">
    <property type="nucleotide sequence ID" value="NZ_CP080034.1"/>
</dbReference>
<protein>
    <recommendedName>
        <fullName evidence="4">DUF732 domain-containing protein</fullName>
    </recommendedName>
</protein>
<evidence type="ECO:0000256" key="1">
    <source>
        <dbReference type="SAM" id="SignalP"/>
    </source>
</evidence>
<reference evidence="2 3" key="1">
    <citation type="submission" date="2021-07" db="EMBL/GenBank/DDBJ databases">
        <title>Isolation and characterization of bacteria from a gold mining with a capacity of golden bioaccumulation.</title>
        <authorList>
            <person name="Yang X.J."/>
        </authorList>
    </citation>
    <scope>NUCLEOTIDE SEQUENCE [LARGE SCALE GENOMIC DNA]</scope>
    <source>
        <strain evidence="2 3">Au29</strain>
    </source>
</reference>
<evidence type="ECO:0000313" key="2">
    <source>
        <dbReference type="EMBL" id="QYC11021.1"/>
    </source>
</evidence>
<feature type="signal peptide" evidence="1">
    <location>
        <begin position="1"/>
        <end position="31"/>
    </location>
</feature>
<evidence type="ECO:0000313" key="3">
    <source>
        <dbReference type="Proteomes" id="UP000824334"/>
    </source>
</evidence>
<dbReference type="GeneID" id="94374245"/>
<name>A0ABX8TIE2_9CAUL</name>